<evidence type="ECO:0000313" key="3">
    <source>
        <dbReference type="Proteomes" id="UP000008311"/>
    </source>
</evidence>
<organism evidence="2 3">
    <name type="scientific">Ricinus communis</name>
    <name type="common">Castor bean</name>
    <dbReference type="NCBI Taxonomy" id="3988"/>
    <lineage>
        <taxon>Eukaryota</taxon>
        <taxon>Viridiplantae</taxon>
        <taxon>Streptophyta</taxon>
        <taxon>Embryophyta</taxon>
        <taxon>Tracheophyta</taxon>
        <taxon>Spermatophyta</taxon>
        <taxon>Magnoliopsida</taxon>
        <taxon>eudicotyledons</taxon>
        <taxon>Gunneridae</taxon>
        <taxon>Pentapetalae</taxon>
        <taxon>rosids</taxon>
        <taxon>fabids</taxon>
        <taxon>Malpighiales</taxon>
        <taxon>Euphorbiaceae</taxon>
        <taxon>Acalyphoideae</taxon>
        <taxon>Acalypheae</taxon>
        <taxon>Ricinus</taxon>
    </lineage>
</organism>
<feature type="non-terminal residue" evidence="2">
    <location>
        <position position="266"/>
    </location>
</feature>
<dbReference type="Proteomes" id="UP000008311">
    <property type="component" value="Unassembled WGS sequence"/>
</dbReference>
<sequence length="266" mass="28035">MDQRLGQPLGAYAAYSLGCVLLGVAMLLDGFVVPRVASQLSANSHADTATARWRGPDCRAAGCRHAVDQPATGAAHLDGDVCRLRGLVSGCGVDQDSGLAAHRRLDAGDVDFLHRHHGLEGALGDVAALEHGLGQHARRDLPRQAPLVLAPAARALGAAIADDGFPVAVRLRLVFGRNLEGEGFAVLEGRAAVEAQAWYAAYREFDRQHLPGRAAGEIGRRAVHGADGAIGEGAGVKIRRLLRVLVVPQADRVLGRHHLSPLFAAR</sequence>
<dbReference type="InParanoid" id="B9TF58"/>
<proteinExistence type="predicted"/>
<accession>B9TF58</accession>
<feature type="transmembrane region" description="Helical" evidence="1">
    <location>
        <begin position="12"/>
        <end position="33"/>
    </location>
</feature>
<reference evidence="3" key="1">
    <citation type="journal article" date="2010" name="Nat. Biotechnol.">
        <title>Draft genome sequence of the oilseed species Ricinus communis.</title>
        <authorList>
            <person name="Chan A.P."/>
            <person name="Crabtree J."/>
            <person name="Zhao Q."/>
            <person name="Lorenzi H."/>
            <person name="Orvis J."/>
            <person name="Puiu D."/>
            <person name="Melake-Berhan A."/>
            <person name="Jones K.M."/>
            <person name="Redman J."/>
            <person name="Chen G."/>
            <person name="Cahoon E.B."/>
            <person name="Gedil M."/>
            <person name="Stanke M."/>
            <person name="Haas B.J."/>
            <person name="Wortman J.R."/>
            <person name="Fraser-Liggett C.M."/>
            <person name="Ravel J."/>
            <person name="Rabinowicz P.D."/>
        </authorList>
    </citation>
    <scope>NUCLEOTIDE SEQUENCE [LARGE SCALE GENOMIC DNA]</scope>
    <source>
        <strain evidence="3">cv. Hale</strain>
    </source>
</reference>
<protein>
    <submittedName>
        <fullName evidence="2">Uncharacterized protein</fullName>
    </submittedName>
</protein>
<gene>
    <name evidence="2" type="ORF">RCOM_1819790</name>
</gene>
<dbReference type="EMBL" id="EQ979527">
    <property type="protein sequence ID" value="EEF25506.1"/>
    <property type="molecule type" value="Genomic_DNA"/>
</dbReference>
<keyword evidence="3" id="KW-1185">Reference proteome</keyword>
<evidence type="ECO:0000256" key="1">
    <source>
        <dbReference type="SAM" id="Phobius"/>
    </source>
</evidence>
<keyword evidence="1" id="KW-0472">Membrane</keyword>
<keyword evidence="1" id="KW-1133">Transmembrane helix</keyword>
<evidence type="ECO:0000313" key="2">
    <source>
        <dbReference type="EMBL" id="EEF25506.1"/>
    </source>
</evidence>
<keyword evidence="1" id="KW-0812">Transmembrane</keyword>
<name>B9TF58_RICCO</name>
<dbReference type="AlphaFoldDB" id="B9TF58"/>